<feature type="transmembrane region" description="Helical" evidence="1">
    <location>
        <begin position="237"/>
        <end position="256"/>
    </location>
</feature>
<keyword evidence="1" id="KW-1133">Transmembrane helix</keyword>
<organism evidence="2 3">
    <name type="scientific">Clostridium amylolyticum</name>
    <dbReference type="NCBI Taxonomy" id="1121298"/>
    <lineage>
        <taxon>Bacteria</taxon>
        <taxon>Bacillati</taxon>
        <taxon>Bacillota</taxon>
        <taxon>Clostridia</taxon>
        <taxon>Eubacteriales</taxon>
        <taxon>Clostridiaceae</taxon>
        <taxon>Clostridium</taxon>
    </lineage>
</organism>
<keyword evidence="3" id="KW-1185">Reference proteome</keyword>
<dbReference type="AlphaFoldDB" id="A0A1M6BTZ8"/>
<dbReference type="SUPFAM" id="SSF158560">
    <property type="entry name" value="BH3980-like"/>
    <property type="match status" value="1"/>
</dbReference>
<evidence type="ECO:0000313" key="3">
    <source>
        <dbReference type="Proteomes" id="UP000184080"/>
    </source>
</evidence>
<keyword evidence="1" id="KW-0472">Membrane</keyword>
<proteinExistence type="predicted"/>
<sequence length="296" mass="34752">MHAESVIILGMTADYHKELIQSMQREKCIRDSKPVASKIRKKRRFKPKCQITYENASESLMDEYWDSFIHAEIYLMEILGLSKASVEADRSLCSRRERRKKSQQQRNYQIDQIMLELLQLLKEAQEKKISPEYIWGNDPKGFCKRFLEQREIKLPTPLELFALRLRELVKGFLIVSCIILLTMKGAPSFTTKADLSVCLMDPIRILVDYLLVERYIKANIFNPNIKGKSIYRKFKRYDLIIIAGLILLNLGAQKLFDYPHSYVWFTLLQGCVFYLLPILILLLILKVCYRNVKRSS</sequence>
<keyword evidence="1" id="KW-0812">Transmembrane</keyword>
<accession>A0A1M6BTZ8</accession>
<dbReference type="STRING" id="1121298.SAMN05444401_0893"/>
<reference evidence="2 3" key="1">
    <citation type="submission" date="2016-11" db="EMBL/GenBank/DDBJ databases">
        <authorList>
            <person name="Jaros S."/>
            <person name="Januszkiewicz K."/>
            <person name="Wedrychowicz H."/>
        </authorList>
    </citation>
    <scope>NUCLEOTIDE SEQUENCE [LARGE SCALE GENOMIC DNA]</scope>
    <source>
        <strain evidence="2 3">DSM 21864</strain>
    </source>
</reference>
<dbReference type="Proteomes" id="UP000184080">
    <property type="component" value="Unassembled WGS sequence"/>
</dbReference>
<dbReference type="EMBL" id="FQZO01000001">
    <property type="protein sequence ID" value="SHI52161.1"/>
    <property type="molecule type" value="Genomic_DNA"/>
</dbReference>
<feature type="transmembrane region" description="Helical" evidence="1">
    <location>
        <begin position="262"/>
        <end position="285"/>
    </location>
</feature>
<evidence type="ECO:0000313" key="2">
    <source>
        <dbReference type="EMBL" id="SHI52161.1"/>
    </source>
</evidence>
<protein>
    <submittedName>
        <fullName evidence="2">Uncharacterized protein</fullName>
    </submittedName>
</protein>
<evidence type="ECO:0000256" key="1">
    <source>
        <dbReference type="SAM" id="Phobius"/>
    </source>
</evidence>
<name>A0A1M6BTZ8_9CLOT</name>
<gene>
    <name evidence="2" type="ORF">SAMN05444401_0893</name>
</gene>